<accession>A0A0G1VWE6</accession>
<reference evidence="1 2" key="1">
    <citation type="journal article" date="2015" name="Nature">
        <title>rRNA introns, odd ribosomes, and small enigmatic genomes across a large radiation of phyla.</title>
        <authorList>
            <person name="Brown C.T."/>
            <person name="Hug L.A."/>
            <person name="Thomas B.C."/>
            <person name="Sharon I."/>
            <person name="Castelle C.J."/>
            <person name="Singh A."/>
            <person name="Wilkins M.J."/>
            <person name="Williams K.H."/>
            <person name="Banfield J.F."/>
        </authorList>
    </citation>
    <scope>NUCLEOTIDE SEQUENCE [LARGE SCALE GENOMIC DNA]</scope>
</reference>
<evidence type="ECO:0000313" key="2">
    <source>
        <dbReference type="Proteomes" id="UP000034588"/>
    </source>
</evidence>
<dbReference type="EMBL" id="LCQD01000033">
    <property type="protein sequence ID" value="KKW10615.1"/>
    <property type="molecule type" value="Genomic_DNA"/>
</dbReference>
<organism evidence="1 2">
    <name type="scientific">Candidatus Gottesmanbacteria bacterium GW2011_GWB1_49_7</name>
    <dbReference type="NCBI Taxonomy" id="1618448"/>
    <lineage>
        <taxon>Bacteria</taxon>
        <taxon>Candidatus Gottesmaniibacteriota</taxon>
    </lineage>
</organism>
<dbReference type="Proteomes" id="UP000034588">
    <property type="component" value="Unassembled WGS sequence"/>
</dbReference>
<name>A0A0G1VWE6_9BACT</name>
<comment type="caution">
    <text evidence="1">The sequence shown here is derived from an EMBL/GenBank/DDBJ whole genome shotgun (WGS) entry which is preliminary data.</text>
</comment>
<sequence length="77" mass="8700">MQELTLEETQALLATPEPQYAPSPIQEGPLRFFDNEMLCTSRRCGSPTWIKVKGMPLCIAHALRELNQMLIERGVLS</sequence>
<dbReference type="AlphaFoldDB" id="A0A0G1VWE6"/>
<gene>
    <name evidence="1" type="ORF">UY48_C0033G0003</name>
</gene>
<evidence type="ECO:0000313" key="1">
    <source>
        <dbReference type="EMBL" id="KKW10615.1"/>
    </source>
</evidence>
<proteinExistence type="predicted"/>
<protein>
    <submittedName>
        <fullName evidence="1">Uncharacterized protein</fullName>
    </submittedName>
</protein>